<proteinExistence type="predicted"/>
<accession>A0A7W8FD93</accession>
<protein>
    <submittedName>
        <fullName evidence="2">Uncharacterized protein</fullName>
    </submittedName>
</protein>
<dbReference type="EMBL" id="JACHGO010000001">
    <property type="protein sequence ID" value="MBB5142474.1"/>
    <property type="molecule type" value="Genomic_DNA"/>
</dbReference>
<keyword evidence="3" id="KW-1185">Reference proteome</keyword>
<dbReference type="RefSeq" id="WP_183717841.1">
    <property type="nucleotide sequence ID" value="NZ_JACHGO010000001.1"/>
</dbReference>
<dbReference type="Proteomes" id="UP000539075">
    <property type="component" value="Unassembled WGS sequence"/>
</dbReference>
<evidence type="ECO:0000313" key="2">
    <source>
        <dbReference type="EMBL" id="MBB5142474.1"/>
    </source>
</evidence>
<sequence length="147" mass="16485">MAHNGSSTLNSDVTHRFSHDNLHISLNDQFDSPQADAVIALLQHNHMNCKRIFIDVRQVHRPNPSAVDILKSSLLLNGFNKEQVIFKGKSGFDMAVSGNRVLIQQEKKHVCKGNCANCKCGHHKGGQHKHDHSHDDHHAHHGHTNHN</sequence>
<evidence type="ECO:0000313" key="3">
    <source>
        <dbReference type="Proteomes" id="UP000539075"/>
    </source>
</evidence>
<reference evidence="2 3" key="1">
    <citation type="submission" date="2020-08" db="EMBL/GenBank/DDBJ databases">
        <title>Genomic Encyclopedia of Type Strains, Phase IV (KMG-IV): sequencing the most valuable type-strain genomes for metagenomic binning, comparative biology and taxonomic classification.</title>
        <authorList>
            <person name="Goeker M."/>
        </authorList>
    </citation>
    <scope>NUCLEOTIDE SEQUENCE [LARGE SCALE GENOMIC DNA]</scope>
    <source>
        <strain evidence="2 3">DSM 11275</strain>
    </source>
</reference>
<name>A0A7W8FD93_9BACT</name>
<comment type="caution">
    <text evidence="2">The sequence shown here is derived from an EMBL/GenBank/DDBJ whole genome shotgun (WGS) entry which is preliminary data.</text>
</comment>
<gene>
    <name evidence="2" type="ORF">HNQ38_000537</name>
</gene>
<feature type="region of interest" description="Disordered" evidence="1">
    <location>
        <begin position="123"/>
        <end position="147"/>
    </location>
</feature>
<dbReference type="AlphaFoldDB" id="A0A7W8FD93"/>
<evidence type="ECO:0000256" key="1">
    <source>
        <dbReference type="SAM" id="MobiDB-lite"/>
    </source>
</evidence>
<organism evidence="2 3">
    <name type="scientific">Desulfovibrio intestinalis</name>
    <dbReference type="NCBI Taxonomy" id="58621"/>
    <lineage>
        <taxon>Bacteria</taxon>
        <taxon>Pseudomonadati</taxon>
        <taxon>Thermodesulfobacteriota</taxon>
        <taxon>Desulfovibrionia</taxon>
        <taxon>Desulfovibrionales</taxon>
        <taxon>Desulfovibrionaceae</taxon>
        <taxon>Desulfovibrio</taxon>
    </lineage>
</organism>